<dbReference type="InterPro" id="IPR050109">
    <property type="entry name" value="HTH-type_TetR-like_transc_reg"/>
</dbReference>
<evidence type="ECO:0000313" key="8">
    <source>
        <dbReference type="Proteomes" id="UP000256478"/>
    </source>
</evidence>
<name>A0A3E0TPP7_9GAMM</name>
<dbReference type="Pfam" id="PF00440">
    <property type="entry name" value="TetR_N"/>
    <property type="match status" value="1"/>
</dbReference>
<keyword evidence="1" id="KW-0805">Transcription regulation</keyword>
<protein>
    <submittedName>
        <fullName evidence="7">TetR/AcrR family transcriptional regulator</fullName>
    </submittedName>
</protein>
<evidence type="ECO:0000256" key="5">
    <source>
        <dbReference type="SAM" id="MobiDB-lite"/>
    </source>
</evidence>
<evidence type="ECO:0000256" key="4">
    <source>
        <dbReference type="PROSITE-ProRule" id="PRU00335"/>
    </source>
</evidence>
<dbReference type="Pfam" id="PF13305">
    <property type="entry name" value="TetR_C_33"/>
    <property type="match status" value="1"/>
</dbReference>
<dbReference type="RefSeq" id="WP_116007530.1">
    <property type="nucleotide sequence ID" value="NZ_QUOU01000001.1"/>
</dbReference>
<dbReference type="AlphaFoldDB" id="A0A3E0TPP7"/>
<feature type="domain" description="HTH tetR-type" evidence="6">
    <location>
        <begin position="43"/>
        <end position="103"/>
    </location>
</feature>
<dbReference type="PRINTS" id="PR00455">
    <property type="entry name" value="HTHTETR"/>
</dbReference>
<feature type="DNA-binding region" description="H-T-H motif" evidence="4">
    <location>
        <begin position="66"/>
        <end position="85"/>
    </location>
</feature>
<evidence type="ECO:0000256" key="1">
    <source>
        <dbReference type="ARBA" id="ARBA00023015"/>
    </source>
</evidence>
<feature type="region of interest" description="Disordered" evidence="5">
    <location>
        <begin position="1"/>
        <end position="40"/>
    </location>
</feature>
<dbReference type="EMBL" id="QUOU01000001">
    <property type="protein sequence ID" value="REL26413.1"/>
    <property type="molecule type" value="Genomic_DNA"/>
</dbReference>
<gene>
    <name evidence="7" type="ORF">DXX93_07360</name>
</gene>
<evidence type="ECO:0000259" key="6">
    <source>
        <dbReference type="PROSITE" id="PS50977"/>
    </source>
</evidence>
<dbReference type="OrthoDB" id="5293556at2"/>
<dbReference type="SUPFAM" id="SSF48498">
    <property type="entry name" value="Tetracyclin repressor-like, C-terminal domain"/>
    <property type="match status" value="1"/>
</dbReference>
<dbReference type="InterPro" id="IPR009057">
    <property type="entry name" value="Homeodomain-like_sf"/>
</dbReference>
<dbReference type="GO" id="GO:0003700">
    <property type="term" value="F:DNA-binding transcription factor activity"/>
    <property type="evidence" value="ECO:0007669"/>
    <property type="project" value="TreeGrafter"/>
</dbReference>
<keyword evidence="3" id="KW-0804">Transcription</keyword>
<dbReference type="PANTHER" id="PTHR30055:SF220">
    <property type="entry name" value="TETR-FAMILY REGULATORY PROTEIN"/>
    <property type="match status" value="1"/>
</dbReference>
<proteinExistence type="predicted"/>
<comment type="caution">
    <text evidence="7">The sequence shown here is derived from an EMBL/GenBank/DDBJ whole genome shotgun (WGS) entry which is preliminary data.</text>
</comment>
<evidence type="ECO:0000313" key="7">
    <source>
        <dbReference type="EMBL" id="REL26413.1"/>
    </source>
</evidence>
<dbReference type="InterPro" id="IPR036271">
    <property type="entry name" value="Tet_transcr_reg_TetR-rel_C_sf"/>
</dbReference>
<dbReference type="InterPro" id="IPR025996">
    <property type="entry name" value="MT1864/Rv1816-like_C"/>
</dbReference>
<evidence type="ECO:0000256" key="3">
    <source>
        <dbReference type="ARBA" id="ARBA00023163"/>
    </source>
</evidence>
<dbReference type="Proteomes" id="UP000256478">
    <property type="component" value="Unassembled WGS sequence"/>
</dbReference>
<dbReference type="GO" id="GO:0000976">
    <property type="term" value="F:transcription cis-regulatory region binding"/>
    <property type="evidence" value="ECO:0007669"/>
    <property type="project" value="TreeGrafter"/>
</dbReference>
<dbReference type="PROSITE" id="PS50977">
    <property type="entry name" value="HTH_TETR_2"/>
    <property type="match status" value="1"/>
</dbReference>
<sequence>MTLKDKAQKPSPVPASKEPSRKGHSRKGHAQKEKAVKSSYHHGDLRPTLLNAASEMINAGGVEALSLRKLAEQVGVSRTATYHHFKDKHDLLCAVAAEGFLRWQNIEQDIFNDTKKPITERYRQFIFQYIDFAANNPAIYDLMFGHTLWKHDHSNQELRDIAYPVFQHQVEMTKAWQQAGILPASENTLRLAQVTWGTMHGIARLLIDGIYADASNIEEMCECAVNVFLAKST</sequence>
<evidence type="ECO:0000256" key="2">
    <source>
        <dbReference type="ARBA" id="ARBA00023125"/>
    </source>
</evidence>
<dbReference type="PANTHER" id="PTHR30055">
    <property type="entry name" value="HTH-TYPE TRANSCRIPTIONAL REGULATOR RUTR"/>
    <property type="match status" value="1"/>
</dbReference>
<keyword evidence="2 4" id="KW-0238">DNA-binding</keyword>
<dbReference type="Gene3D" id="1.10.357.10">
    <property type="entry name" value="Tetracycline Repressor, domain 2"/>
    <property type="match status" value="1"/>
</dbReference>
<reference evidence="7 8" key="1">
    <citation type="submission" date="2018-08" db="EMBL/GenBank/DDBJ databases">
        <title>Thalassotalea euphylliae genome.</title>
        <authorList>
            <person name="Summers S."/>
            <person name="Rice S.A."/>
            <person name="Freckelton M.L."/>
            <person name="Nedved B.T."/>
            <person name="Hadfield M.G."/>
        </authorList>
    </citation>
    <scope>NUCLEOTIDE SEQUENCE [LARGE SCALE GENOMIC DNA]</scope>
    <source>
        <strain evidence="7 8">H1</strain>
    </source>
</reference>
<dbReference type="InterPro" id="IPR001647">
    <property type="entry name" value="HTH_TetR"/>
</dbReference>
<feature type="compositionally biased region" description="Basic and acidic residues" evidence="5">
    <location>
        <begin position="30"/>
        <end position="40"/>
    </location>
</feature>
<accession>A0A3E0TPP7</accession>
<organism evidence="7 8">
    <name type="scientific">Thalassotalea euphylliae</name>
    <dbReference type="NCBI Taxonomy" id="1655234"/>
    <lineage>
        <taxon>Bacteria</taxon>
        <taxon>Pseudomonadati</taxon>
        <taxon>Pseudomonadota</taxon>
        <taxon>Gammaproteobacteria</taxon>
        <taxon>Alteromonadales</taxon>
        <taxon>Colwelliaceae</taxon>
        <taxon>Thalassotalea</taxon>
    </lineage>
</organism>
<dbReference type="SUPFAM" id="SSF46689">
    <property type="entry name" value="Homeodomain-like"/>
    <property type="match status" value="1"/>
</dbReference>